<dbReference type="InterPro" id="IPR036097">
    <property type="entry name" value="HisK_dim/P_sf"/>
</dbReference>
<evidence type="ECO:0000256" key="10">
    <source>
        <dbReference type="ARBA" id="ARBA00022840"/>
    </source>
</evidence>
<feature type="modified residue" description="4-aspartylphosphate" evidence="17">
    <location>
        <position position="590"/>
    </location>
</feature>
<dbReference type="PROSITE" id="PS50110">
    <property type="entry name" value="RESPONSE_REGULATORY"/>
    <property type="match status" value="2"/>
</dbReference>
<dbReference type="PATRIC" id="fig|889378.3.peg.1714"/>
<dbReference type="FunFam" id="1.10.287.130:FF:000002">
    <property type="entry name" value="Two-component osmosensing histidine kinase"/>
    <property type="match status" value="1"/>
</dbReference>
<feature type="domain" description="Response regulatory" evidence="19">
    <location>
        <begin position="541"/>
        <end position="655"/>
    </location>
</feature>
<evidence type="ECO:0000256" key="7">
    <source>
        <dbReference type="ARBA" id="ARBA00022692"/>
    </source>
</evidence>
<dbReference type="SUPFAM" id="SSF55785">
    <property type="entry name" value="PYP-like sensor domain (PAS domain)"/>
    <property type="match status" value="1"/>
</dbReference>
<evidence type="ECO:0000256" key="16">
    <source>
        <dbReference type="PROSITE-ProRule" id="PRU00110"/>
    </source>
</evidence>
<feature type="domain" description="Response regulatory" evidence="19">
    <location>
        <begin position="387"/>
        <end position="509"/>
    </location>
</feature>
<dbReference type="Gene3D" id="3.40.50.2300">
    <property type="match status" value="2"/>
</dbReference>
<dbReference type="InterPro" id="IPR035965">
    <property type="entry name" value="PAS-like_dom_sf"/>
</dbReference>
<dbReference type="FunFam" id="3.30.565.10:FF:000010">
    <property type="entry name" value="Sensor histidine kinase RcsC"/>
    <property type="match status" value="1"/>
</dbReference>
<dbReference type="SUPFAM" id="SSF47384">
    <property type="entry name" value="Homodimeric domain of signal transducing histidine kinase"/>
    <property type="match status" value="1"/>
</dbReference>
<evidence type="ECO:0000256" key="1">
    <source>
        <dbReference type="ARBA" id="ARBA00000085"/>
    </source>
</evidence>
<keyword evidence="5 17" id="KW-0597">Phosphoprotein</keyword>
<dbReference type="InterPro" id="IPR013656">
    <property type="entry name" value="PAS_4"/>
</dbReference>
<dbReference type="PROSITE" id="PS50112">
    <property type="entry name" value="PAS"/>
    <property type="match status" value="1"/>
</dbReference>
<evidence type="ECO:0000256" key="12">
    <source>
        <dbReference type="ARBA" id="ARBA00023012"/>
    </source>
</evidence>
<dbReference type="Gene3D" id="1.20.120.160">
    <property type="entry name" value="HPT domain"/>
    <property type="match status" value="1"/>
</dbReference>
<name>H9UJU1_SPIAZ</name>
<keyword evidence="8" id="KW-0547">Nucleotide-binding</keyword>
<keyword evidence="4" id="KW-1003">Cell membrane</keyword>
<evidence type="ECO:0000256" key="8">
    <source>
        <dbReference type="ARBA" id="ARBA00022741"/>
    </source>
</evidence>
<dbReference type="NCBIfam" id="TIGR00229">
    <property type="entry name" value="sensory_box"/>
    <property type="match status" value="1"/>
</dbReference>
<dbReference type="PANTHER" id="PTHR45339">
    <property type="entry name" value="HYBRID SIGNAL TRANSDUCTION HISTIDINE KINASE J"/>
    <property type="match status" value="1"/>
</dbReference>
<evidence type="ECO:0000313" key="23">
    <source>
        <dbReference type="Proteomes" id="UP000007383"/>
    </source>
</evidence>
<feature type="domain" description="PAS" evidence="20">
    <location>
        <begin position="4"/>
        <end position="74"/>
    </location>
</feature>
<protein>
    <recommendedName>
        <fullName evidence="15">Sensory/regulatory protein RpfC</fullName>
        <ecNumber evidence="3">2.7.13.3</ecNumber>
    </recommendedName>
</protein>
<feature type="modified residue" description="Phosphohistidine" evidence="16">
    <location>
        <position position="732"/>
    </location>
</feature>
<dbReference type="PROSITE" id="PS50109">
    <property type="entry name" value="HIS_KIN"/>
    <property type="match status" value="1"/>
</dbReference>
<evidence type="ECO:0000256" key="9">
    <source>
        <dbReference type="ARBA" id="ARBA00022777"/>
    </source>
</evidence>
<dbReference type="CDD" id="cd16922">
    <property type="entry name" value="HATPase_EvgS-ArcB-TorS-like"/>
    <property type="match status" value="1"/>
</dbReference>
<feature type="modified residue" description="4-aspartylphosphate" evidence="17">
    <location>
        <position position="441"/>
    </location>
</feature>
<keyword evidence="13" id="KW-0472">Membrane</keyword>
<dbReference type="InterPro" id="IPR000014">
    <property type="entry name" value="PAS"/>
</dbReference>
<evidence type="ECO:0000256" key="3">
    <source>
        <dbReference type="ARBA" id="ARBA00012438"/>
    </source>
</evidence>
<keyword evidence="6" id="KW-0808">Transferase</keyword>
<sequence length="792" mass="87667">MSSFGRQFQLIFEHLPHGMMILDTSGRIVYCNRSALTMLQRPQSEIMQSVFFEYLGQSTREHFCSRFTEVINGTATPHFQYEAEYRTGSSHGWWQIDISYIAAEDHSPFVFAVIDDITTKRHGEQRLIREREDALRATKTKSAFLANVSHEIRTPIHTIMGMSELLLDTSLDVEQREYAGQIQFSADVLLSLVNDVLDLSKIEAGKLSLEIIEFDLYTVLEDAADMISLEAHKKGLELIIDIDSRIPIVVSGDPLRLRQIVVNFLSNALKFTSSGMIVLRARPAGAGERRDVVRIEVEDTGIGIPEKQLPHLFQAFRQIDSSTTRKFGGTGLGLSISKSLVRMMKGRIGVRSRSGDGSVFWIEVPFAGVVAGDSPASVPFSELEGKRALVVDNDRTAGRAVVARLEEWGLDAQWVDDGHSAIQALQTAAGQKRPFDIALIDLLLAGMDGWQVAGDINADTRINATRLILMVPNGQLGADAKMKRLGWFDDYVTKPIRIRTLYSKLEAVLLQDLDLPALASEETAAELEAVDPSLPPRLQGVVLLAEDHEVNQELFRTILEHCGLQVVTASNGRDAVEMFRPRQFAMVFMDVQMPVMNGYNAARRIRAADPDVPIVGVTANALQGEREKCRQAGMNDYLPKPFKSRDVYPLLRRYMAEQAGQVGQVGEPGDAHDTPDSTDAFRYHDALETFLGKQDVLQRVLGSFLERGGRQLQEIEDAVRGGDYDTARILAHGIKGGAAHLEAAPLASAAGLVEQACMDEQRGAALQHLKLMQREFERFSREASAVPGSPGD</sequence>
<evidence type="ECO:0000313" key="22">
    <source>
        <dbReference type="EMBL" id="AFG37784.1"/>
    </source>
</evidence>
<dbReference type="SMART" id="SM00388">
    <property type="entry name" value="HisKA"/>
    <property type="match status" value="1"/>
</dbReference>
<dbReference type="RefSeq" id="WP_014455767.1">
    <property type="nucleotide sequence ID" value="NC_017098.1"/>
</dbReference>
<dbReference type="CDD" id="cd00130">
    <property type="entry name" value="PAS"/>
    <property type="match status" value="1"/>
</dbReference>
<dbReference type="GO" id="GO:0005524">
    <property type="term" value="F:ATP binding"/>
    <property type="evidence" value="ECO:0007669"/>
    <property type="project" value="UniProtKB-KW"/>
</dbReference>
<dbReference type="HOGENOM" id="CLU_000445_104_15_12"/>
<keyword evidence="11" id="KW-1133">Transmembrane helix</keyword>
<evidence type="ECO:0000256" key="11">
    <source>
        <dbReference type="ARBA" id="ARBA00022989"/>
    </source>
</evidence>
<dbReference type="Pfam" id="PF01627">
    <property type="entry name" value="Hpt"/>
    <property type="match status" value="1"/>
</dbReference>
<evidence type="ECO:0000256" key="15">
    <source>
        <dbReference type="ARBA" id="ARBA00068150"/>
    </source>
</evidence>
<dbReference type="OrthoDB" id="6192248at2"/>
<dbReference type="InterPro" id="IPR001789">
    <property type="entry name" value="Sig_transdc_resp-reg_receiver"/>
</dbReference>
<dbReference type="InterPro" id="IPR008207">
    <property type="entry name" value="Sig_transdc_His_kin_Hpt_dom"/>
</dbReference>
<dbReference type="STRING" id="889378.Spiaf_1727"/>
<keyword evidence="9" id="KW-0418">Kinase</keyword>
<dbReference type="EC" id="2.7.13.3" evidence="3"/>
<evidence type="ECO:0000259" key="18">
    <source>
        <dbReference type="PROSITE" id="PS50109"/>
    </source>
</evidence>
<keyword evidence="7" id="KW-0812">Transmembrane</keyword>
<dbReference type="InterPro" id="IPR003661">
    <property type="entry name" value="HisK_dim/P_dom"/>
</dbReference>
<evidence type="ECO:0000256" key="14">
    <source>
        <dbReference type="ARBA" id="ARBA00064003"/>
    </source>
</evidence>
<dbReference type="GO" id="GO:0005886">
    <property type="term" value="C:plasma membrane"/>
    <property type="evidence" value="ECO:0007669"/>
    <property type="project" value="UniProtKB-SubCell"/>
</dbReference>
<evidence type="ECO:0000259" key="21">
    <source>
        <dbReference type="PROSITE" id="PS50894"/>
    </source>
</evidence>
<comment type="subunit">
    <text evidence="14">At low DSF concentrations, interacts with RpfF.</text>
</comment>
<dbReference type="CDD" id="cd00082">
    <property type="entry name" value="HisKA"/>
    <property type="match status" value="1"/>
</dbReference>
<dbReference type="InterPro" id="IPR011006">
    <property type="entry name" value="CheY-like_superfamily"/>
</dbReference>
<dbReference type="SMART" id="SM00091">
    <property type="entry name" value="PAS"/>
    <property type="match status" value="1"/>
</dbReference>
<keyword evidence="12" id="KW-0902">Two-component regulatory system</keyword>
<dbReference type="Pfam" id="PF00512">
    <property type="entry name" value="HisKA"/>
    <property type="match status" value="1"/>
</dbReference>
<dbReference type="CDD" id="cd00156">
    <property type="entry name" value="REC"/>
    <property type="match status" value="1"/>
</dbReference>
<dbReference type="SMART" id="SM00448">
    <property type="entry name" value="REC"/>
    <property type="match status" value="2"/>
</dbReference>
<dbReference type="InterPro" id="IPR036890">
    <property type="entry name" value="HATPase_C_sf"/>
</dbReference>
<dbReference type="PROSITE" id="PS50894">
    <property type="entry name" value="HPT"/>
    <property type="match status" value="1"/>
</dbReference>
<dbReference type="Gene3D" id="1.10.287.130">
    <property type="match status" value="1"/>
</dbReference>
<evidence type="ECO:0000256" key="6">
    <source>
        <dbReference type="ARBA" id="ARBA00022679"/>
    </source>
</evidence>
<dbReference type="AlphaFoldDB" id="H9UJU1"/>
<dbReference type="Pfam" id="PF08448">
    <property type="entry name" value="PAS_4"/>
    <property type="match status" value="1"/>
</dbReference>
<dbReference type="PRINTS" id="PR00344">
    <property type="entry name" value="BCTRLSENSOR"/>
</dbReference>
<dbReference type="SUPFAM" id="SSF55874">
    <property type="entry name" value="ATPase domain of HSP90 chaperone/DNA topoisomerase II/histidine kinase"/>
    <property type="match status" value="1"/>
</dbReference>
<evidence type="ECO:0000256" key="4">
    <source>
        <dbReference type="ARBA" id="ARBA00022475"/>
    </source>
</evidence>
<dbReference type="Proteomes" id="UP000007383">
    <property type="component" value="Chromosome"/>
</dbReference>
<evidence type="ECO:0000256" key="2">
    <source>
        <dbReference type="ARBA" id="ARBA00004651"/>
    </source>
</evidence>
<feature type="domain" description="HPt" evidence="21">
    <location>
        <begin position="693"/>
        <end position="786"/>
    </location>
</feature>
<dbReference type="Pfam" id="PF00072">
    <property type="entry name" value="Response_reg"/>
    <property type="match status" value="2"/>
</dbReference>
<dbReference type="CDD" id="cd17546">
    <property type="entry name" value="REC_hyHK_CKI1_RcsC-like"/>
    <property type="match status" value="1"/>
</dbReference>
<gene>
    <name evidence="22" type="ordered locus">Spiaf_1727</name>
</gene>
<dbReference type="PANTHER" id="PTHR45339:SF1">
    <property type="entry name" value="HYBRID SIGNAL TRANSDUCTION HISTIDINE KINASE J"/>
    <property type="match status" value="1"/>
</dbReference>
<evidence type="ECO:0000256" key="17">
    <source>
        <dbReference type="PROSITE-ProRule" id="PRU00169"/>
    </source>
</evidence>
<dbReference type="Gene3D" id="3.30.450.20">
    <property type="entry name" value="PAS domain"/>
    <property type="match status" value="1"/>
</dbReference>
<dbReference type="InterPro" id="IPR005467">
    <property type="entry name" value="His_kinase_dom"/>
</dbReference>
<feature type="domain" description="Histidine kinase" evidence="18">
    <location>
        <begin position="147"/>
        <end position="368"/>
    </location>
</feature>
<comment type="catalytic activity">
    <reaction evidence="1">
        <text>ATP + protein L-histidine = ADP + protein N-phospho-L-histidine.</text>
        <dbReference type="EC" id="2.7.13.3"/>
    </reaction>
</comment>
<keyword evidence="23" id="KW-1185">Reference proteome</keyword>
<dbReference type="Gene3D" id="3.30.565.10">
    <property type="entry name" value="Histidine kinase-like ATPase, C-terminal domain"/>
    <property type="match status" value="1"/>
</dbReference>
<evidence type="ECO:0000259" key="19">
    <source>
        <dbReference type="PROSITE" id="PS50110"/>
    </source>
</evidence>
<dbReference type="KEGG" id="sfc:Spiaf_1727"/>
<dbReference type="InterPro" id="IPR003594">
    <property type="entry name" value="HATPase_dom"/>
</dbReference>
<dbReference type="EMBL" id="CP003282">
    <property type="protein sequence ID" value="AFG37784.1"/>
    <property type="molecule type" value="Genomic_DNA"/>
</dbReference>
<proteinExistence type="predicted"/>
<keyword evidence="10" id="KW-0067">ATP-binding</keyword>
<dbReference type="InterPro" id="IPR036641">
    <property type="entry name" value="HPT_dom_sf"/>
</dbReference>
<accession>H9UJU1</accession>
<dbReference type="SUPFAM" id="SSF47226">
    <property type="entry name" value="Histidine-containing phosphotransfer domain, HPT domain"/>
    <property type="match status" value="1"/>
</dbReference>
<evidence type="ECO:0000259" key="20">
    <source>
        <dbReference type="PROSITE" id="PS50112"/>
    </source>
</evidence>
<dbReference type="Pfam" id="PF02518">
    <property type="entry name" value="HATPase_c"/>
    <property type="match status" value="1"/>
</dbReference>
<dbReference type="eggNOG" id="COG2205">
    <property type="taxonomic scope" value="Bacteria"/>
</dbReference>
<reference evidence="23" key="1">
    <citation type="journal article" date="2013" name="Stand. Genomic Sci.">
        <title>Complete genome sequence of the halophilic bacterium Spirochaeta africana type strain (Z-7692(T)) from the alkaline Lake Magadi in the East African Rift.</title>
        <authorList>
            <person name="Liolos K."/>
            <person name="Abt B."/>
            <person name="Scheuner C."/>
            <person name="Teshima H."/>
            <person name="Held B."/>
            <person name="Lapidus A."/>
            <person name="Nolan M."/>
            <person name="Lucas S."/>
            <person name="Deshpande S."/>
            <person name="Cheng J.F."/>
            <person name="Tapia R."/>
            <person name="Goodwin L.A."/>
            <person name="Pitluck S."/>
            <person name="Pagani I."/>
            <person name="Ivanova N."/>
            <person name="Mavromatis K."/>
            <person name="Mikhailova N."/>
            <person name="Huntemann M."/>
            <person name="Pati A."/>
            <person name="Chen A."/>
            <person name="Palaniappan K."/>
            <person name="Land M."/>
            <person name="Rohde M."/>
            <person name="Tindall B.J."/>
            <person name="Detter J.C."/>
            <person name="Goker M."/>
            <person name="Bristow J."/>
            <person name="Eisen J.A."/>
            <person name="Markowitz V."/>
            <person name="Hugenholtz P."/>
            <person name="Woyke T."/>
            <person name="Klenk H.P."/>
            <person name="Kyrpides N.C."/>
        </authorList>
    </citation>
    <scope>NUCLEOTIDE SEQUENCE</scope>
    <source>
        <strain evidence="23">ATCC 700263 / DSM 8902 / Z-7692</strain>
    </source>
</reference>
<dbReference type="SMART" id="SM00387">
    <property type="entry name" value="HATPase_c"/>
    <property type="match status" value="1"/>
</dbReference>
<organism evidence="22 23">
    <name type="scientific">Spirochaeta africana (strain ATCC 700263 / DSM 8902 / Z-7692)</name>
    <dbReference type="NCBI Taxonomy" id="889378"/>
    <lineage>
        <taxon>Bacteria</taxon>
        <taxon>Pseudomonadati</taxon>
        <taxon>Spirochaetota</taxon>
        <taxon>Spirochaetia</taxon>
        <taxon>Spirochaetales</taxon>
        <taxon>Spirochaetaceae</taxon>
        <taxon>Spirochaeta</taxon>
    </lineage>
</organism>
<evidence type="ECO:0000256" key="13">
    <source>
        <dbReference type="ARBA" id="ARBA00023136"/>
    </source>
</evidence>
<dbReference type="InterPro" id="IPR004358">
    <property type="entry name" value="Sig_transdc_His_kin-like_C"/>
</dbReference>
<comment type="subcellular location">
    <subcellularLocation>
        <location evidence="2">Cell membrane</location>
        <topology evidence="2">Multi-pass membrane protein</topology>
    </subcellularLocation>
</comment>
<dbReference type="GO" id="GO:0000155">
    <property type="term" value="F:phosphorelay sensor kinase activity"/>
    <property type="evidence" value="ECO:0007669"/>
    <property type="project" value="InterPro"/>
</dbReference>
<evidence type="ECO:0000256" key="5">
    <source>
        <dbReference type="ARBA" id="ARBA00022553"/>
    </source>
</evidence>
<dbReference type="SUPFAM" id="SSF52172">
    <property type="entry name" value="CheY-like"/>
    <property type="match status" value="2"/>
</dbReference>